<dbReference type="Proteomes" id="UP001177023">
    <property type="component" value="Unassembled WGS sequence"/>
</dbReference>
<evidence type="ECO:0000313" key="2">
    <source>
        <dbReference type="EMBL" id="CAJ0577996.1"/>
    </source>
</evidence>
<comment type="caution">
    <text evidence="2">The sequence shown here is derived from an EMBL/GenBank/DDBJ whole genome shotgun (WGS) entry which is preliminary data.</text>
</comment>
<feature type="compositionally biased region" description="Basic and acidic residues" evidence="1">
    <location>
        <begin position="287"/>
        <end position="302"/>
    </location>
</feature>
<feature type="compositionally biased region" description="Polar residues" evidence="1">
    <location>
        <begin position="246"/>
        <end position="260"/>
    </location>
</feature>
<gene>
    <name evidence="2" type="ORF">MSPICULIGERA_LOCUS16260</name>
</gene>
<feature type="compositionally biased region" description="Basic and acidic residues" evidence="1">
    <location>
        <begin position="199"/>
        <end position="213"/>
    </location>
</feature>
<evidence type="ECO:0000256" key="1">
    <source>
        <dbReference type="SAM" id="MobiDB-lite"/>
    </source>
</evidence>
<feature type="compositionally biased region" description="Basic and acidic residues" evidence="1">
    <location>
        <begin position="475"/>
        <end position="492"/>
    </location>
</feature>
<feature type="compositionally biased region" description="Polar residues" evidence="1">
    <location>
        <begin position="363"/>
        <end position="378"/>
    </location>
</feature>
<reference evidence="2" key="1">
    <citation type="submission" date="2023-06" db="EMBL/GenBank/DDBJ databases">
        <authorList>
            <person name="Delattre M."/>
        </authorList>
    </citation>
    <scope>NUCLEOTIDE SEQUENCE</scope>
    <source>
        <strain evidence="2">AF72</strain>
    </source>
</reference>
<evidence type="ECO:0000313" key="3">
    <source>
        <dbReference type="Proteomes" id="UP001177023"/>
    </source>
</evidence>
<sequence length="492" mass="55935">MAGDDPAERYARYLELLGDENFRVECQECDGHDRCAKPNGWSPLTLLEHMAIKHSECRVQVFPFRCEHCRLGMMNLTYAHHHSFGTHGRPHKVRTIDPQTAFKSFRRDLLALKDEHFEQRDVERKAMASIMVAMEEQMKKTAVGIPADYEPQSPQYGDVPMEDAYEKRRPPPKPRHNVGGSLSYANTDSGYYARPRPVRRADIRDAGRLDRRVAPYPPRAEPPRQYSTVRTPYYEEEQATYRRPDNNNTAPNWPPETTKSPPDEEYDFPERDAQFNDDEMPPPRQGYSEHEPTMVEDGREQQQEPTRPDVYQPRTPTYVEEQEAAEQHLQTRYPLKDPRIWNTPMTPKPPPLRPPRRDDDPLNTSFRSKTSYVQQNGENAAETDAAKKTTTPAAAGASTSQSPAGQSQPQSATARRSARTPPPLPDKKRTGSTPAKGTSQGGKSPGRASSSSQNEREPFWMVARRCSAATLQSTERGKREDSCQLEAEKETT</sequence>
<name>A0AA36G6Y7_9BILA</name>
<organism evidence="2 3">
    <name type="scientific">Mesorhabditis spiculigera</name>
    <dbReference type="NCBI Taxonomy" id="96644"/>
    <lineage>
        <taxon>Eukaryota</taxon>
        <taxon>Metazoa</taxon>
        <taxon>Ecdysozoa</taxon>
        <taxon>Nematoda</taxon>
        <taxon>Chromadorea</taxon>
        <taxon>Rhabditida</taxon>
        <taxon>Rhabditina</taxon>
        <taxon>Rhabditomorpha</taxon>
        <taxon>Rhabditoidea</taxon>
        <taxon>Rhabditidae</taxon>
        <taxon>Mesorhabditinae</taxon>
        <taxon>Mesorhabditis</taxon>
    </lineage>
</organism>
<feature type="compositionally biased region" description="Low complexity" evidence="1">
    <location>
        <begin position="388"/>
        <end position="414"/>
    </location>
</feature>
<dbReference type="EMBL" id="CATQJA010002652">
    <property type="protein sequence ID" value="CAJ0577996.1"/>
    <property type="molecule type" value="Genomic_DNA"/>
</dbReference>
<dbReference type="AlphaFoldDB" id="A0AA36G6Y7"/>
<protein>
    <submittedName>
        <fullName evidence="2">Uncharacterized protein</fullName>
    </submittedName>
</protein>
<feature type="non-terminal residue" evidence="2">
    <location>
        <position position="492"/>
    </location>
</feature>
<accession>A0AA36G6Y7</accession>
<feature type="region of interest" description="Disordered" evidence="1">
    <location>
        <begin position="145"/>
        <end position="492"/>
    </location>
</feature>
<proteinExistence type="predicted"/>
<keyword evidence="3" id="KW-1185">Reference proteome</keyword>